<gene>
    <name evidence="1" type="ORF">WK53_11295</name>
</gene>
<organism evidence="1 2">
    <name type="scientific">Burkholderia ubonensis</name>
    <dbReference type="NCBI Taxonomy" id="101571"/>
    <lineage>
        <taxon>Bacteria</taxon>
        <taxon>Pseudomonadati</taxon>
        <taxon>Pseudomonadota</taxon>
        <taxon>Betaproteobacteria</taxon>
        <taxon>Burkholderiales</taxon>
        <taxon>Burkholderiaceae</taxon>
        <taxon>Burkholderia</taxon>
        <taxon>Burkholderia cepacia complex</taxon>
    </lineage>
</organism>
<comment type="caution">
    <text evidence="1">The sequence shown here is derived from an EMBL/GenBank/DDBJ whole genome shotgun (WGS) entry which is preliminary data.</text>
</comment>
<dbReference type="RefSeq" id="WP_080424762.1">
    <property type="nucleotide sequence ID" value="NZ_LPDO01000098.1"/>
</dbReference>
<dbReference type="EMBL" id="LPDO01000098">
    <property type="protein sequence ID" value="KVT50211.1"/>
    <property type="molecule type" value="Genomic_DNA"/>
</dbReference>
<dbReference type="AlphaFoldDB" id="A0AAW3N5Y6"/>
<reference evidence="1 2" key="1">
    <citation type="submission" date="2015-11" db="EMBL/GenBank/DDBJ databases">
        <title>Expanding the genomic diversity of Burkholderia species for the development of highly accurate diagnostics.</title>
        <authorList>
            <person name="Sahl J."/>
            <person name="Keim P."/>
            <person name="Wagner D."/>
        </authorList>
    </citation>
    <scope>NUCLEOTIDE SEQUENCE [LARGE SCALE GENOMIC DNA]</scope>
    <source>
        <strain evidence="1 2">MSMB1137WGS</strain>
    </source>
</reference>
<proteinExistence type="predicted"/>
<evidence type="ECO:0000313" key="2">
    <source>
        <dbReference type="Proteomes" id="UP000056732"/>
    </source>
</evidence>
<dbReference type="Proteomes" id="UP000056732">
    <property type="component" value="Unassembled WGS sequence"/>
</dbReference>
<protein>
    <submittedName>
        <fullName evidence="1">Uncharacterized protein</fullName>
    </submittedName>
</protein>
<evidence type="ECO:0000313" key="1">
    <source>
        <dbReference type="EMBL" id="KVT50211.1"/>
    </source>
</evidence>
<sequence length="114" mass="12213">MEPIAAVTAPIETGARYAGMMRPFPVDPPANLAKAVDPARKIDLVDVVRQAEATLARDDVLLMKEVTNLAAGSLSIASLHQLQVRTILFKVKHEATTGIVTNLNQSIRTVLNAA</sequence>
<name>A0AAW3N5Y6_9BURK</name>
<accession>A0AAW3N5Y6</accession>